<proteinExistence type="inferred from homology"/>
<dbReference type="InterPro" id="IPR008271">
    <property type="entry name" value="Ser/Thr_kinase_AS"/>
</dbReference>
<feature type="binding site" evidence="10">
    <location>
        <position position="1161"/>
    </location>
    <ligand>
        <name>ATP</name>
        <dbReference type="ChEBI" id="CHEBI:30616"/>
    </ligand>
</feature>
<reference evidence="14" key="2">
    <citation type="journal article" name="BMC Genomics">
        <title>New genome assemblies reveal patterns of domestication and adaptation across Brettanomyces (Dekkera) species.</title>
        <authorList>
            <person name="Roach M.J."/>
            <person name="Borneman A.R."/>
        </authorList>
    </citation>
    <scope>NUCLEOTIDE SEQUENCE</scope>
    <source>
        <strain evidence="14">UCD 2041</strain>
    </source>
</reference>
<dbReference type="PROSITE" id="PS50105">
    <property type="entry name" value="SAM_DOMAIN"/>
    <property type="match status" value="1"/>
</dbReference>
<dbReference type="GeneID" id="64574616"/>
<name>A0A871RJJ3_DEKBR</name>
<feature type="compositionally biased region" description="Polar residues" evidence="11">
    <location>
        <begin position="116"/>
        <end position="129"/>
    </location>
</feature>
<dbReference type="InterPro" id="IPR029458">
    <property type="entry name" value="Ras-bd_By2"/>
</dbReference>
<feature type="region of interest" description="Disordered" evidence="11">
    <location>
        <begin position="1"/>
        <end position="32"/>
    </location>
</feature>
<gene>
    <name evidence="14" type="ORF">BRETT_002692</name>
</gene>
<feature type="compositionally biased region" description="Acidic residues" evidence="11">
    <location>
        <begin position="997"/>
        <end position="1039"/>
    </location>
</feature>
<evidence type="ECO:0000256" key="6">
    <source>
        <dbReference type="ARBA" id="ARBA00022777"/>
    </source>
</evidence>
<dbReference type="Gene3D" id="3.10.20.90">
    <property type="entry name" value="Phosphatidylinositol 3-kinase Catalytic Subunit, Chain A, domain 1"/>
    <property type="match status" value="1"/>
</dbReference>
<dbReference type="SMART" id="SM00454">
    <property type="entry name" value="SAM"/>
    <property type="match status" value="1"/>
</dbReference>
<feature type="domain" description="SAM" evidence="13">
    <location>
        <begin position="635"/>
        <end position="694"/>
    </location>
</feature>
<feature type="compositionally biased region" description="Basic and acidic residues" evidence="11">
    <location>
        <begin position="98"/>
        <end position="112"/>
    </location>
</feature>
<dbReference type="PANTHER" id="PTHR11584:SF369">
    <property type="entry name" value="MITOGEN-ACTIVATED PROTEIN KINASE KINASE KINASE 19-RELATED"/>
    <property type="match status" value="1"/>
</dbReference>
<dbReference type="InterPro" id="IPR017441">
    <property type="entry name" value="Protein_kinase_ATP_BS"/>
</dbReference>
<dbReference type="Pfam" id="PF14847">
    <property type="entry name" value="Ras_bdg_2"/>
    <property type="match status" value="1"/>
</dbReference>
<dbReference type="RefSeq" id="XP_041139004.1">
    <property type="nucleotide sequence ID" value="XM_041281213.1"/>
</dbReference>
<dbReference type="EC" id="2.7.11.25" evidence="2"/>
<dbReference type="PROSITE" id="PS00108">
    <property type="entry name" value="PROTEIN_KINASE_ST"/>
    <property type="match status" value="1"/>
</dbReference>
<dbReference type="FunFam" id="3.30.200.20:FF:000387">
    <property type="entry name" value="Serine/threonine-protein kinase STE11"/>
    <property type="match status" value="1"/>
</dbReference>
<evidence type="ECO:0000259" key="13">
    <source>
        <dbReference type="PROSITE" id="PS50105"/>
    </source>
</evidence>
<dbReference type="Proteomes" id="UP000663131">
    <property type="component" value="Chromosome 9"/>
</dbReference>
<dbReference type="InterPro" id="IPR000719">
    <property type="entry name" value="Prot_kinase_dom"/>
</dbReference>
<comment type="similarity">
    <text evidence="1">Belongs to the protein kinase superfamily. STE Ser/Thr protein kinase family. MAP kinase kinase kinase subfamily.</text>
</comment>
<dbReference type="GO" id="GO:0030447">
    <property type="term" value="P:filamentous growth"/>
    <property type="evidence" value="ECO:0007669"/>
    <property type="project" value="UniProtKB-ARBA"/>
</dbReference>
<dbReference type="InterPro" id="IPR011009">
    <property type="entry name" value="Kinase-like_dom_sf"/>
</dbReference>
<feature type="domain" description="Protein kinase" evidence="12">
    <location>
        <begin position="1132"/>
        <end position="1401"/>
    </location>
</feature>
<reference evidence="14" key="1">
    <citation type="submission" date="2020-10" db="EMBL/GenBank/DDBJ databases">
        <authorList>
            <person name="Palmer J.M."/>
        </authorList>
    </citation>
    <scope>NUCLEOTIDE SEQUENCE</scope>
    <source>
        <strain evidence="14">UCD 2041</strain>
    </source>
</reference>
<dbReference type="PROSITE" id="PS00107">
    <property type="entry name" value="PROTEIN_KINASE_ATP"/>
    <property type="match status" value="1"/>
</dbReference>
<keyword evidence="4" id="KW-0808">Transferase</keyword>
<dbReference type="Pfam" id="PF00536">
    <property type="entry name" value="SAM_1"/>
    <property type="match status" value="1"/>
</dbReference>
<keyword evidence="6" id="KW-0418">Kinase</keyword>
<evidence type="ECO:0000256" key="11">
    <source>
        <dbReference type="SAM" id="MobiDB-lite"/>
    </source>
</evidence>
<dbReference type="OrthoDB" id="266718at2759"/>
<accession>A0A871RJJ3</accession>
<dbReference type="SUPFAM" id="SSF47769">
    <property type="entry name" value="SAM/Pointed domain"/>
    <property type="match status" value="1"/>
</dbReference>
<comment type="catalytic activity">
    <reaction evidence="9">
        <text>L-seryl-[protein] + ATP = O-phospho-L-seryl-[protein] + ADP + H(+)</text>
        <dbReference type="Rhea" id="RHEA:17989"/>
        <dbReference type="Rhea" id="RHEA-COMP:9863"/>
        <dbReference type="Rhea" id="RHEA-COMP:11604"/>
        <dbReference type="ChEBI" id="CHEBI:15378"/>
        <dbReference type="ChEBI" id="CHEBI:29999"/>
        <dbReference type="ChEBI" id="CHEBI:30616"/>
        <dbReference type="ChEBI" id="CHEBI:83421"/>
        <dbReference type="ChEBI" id="CHEBI:456216"/>
        <dbReference type="EC" id="2.7.11.25"/>
    </reaction>
</comment>
<evidence type="ECO:0000259" key="12">
    <source>
        <dbReference type="PROSITE" id="PS50011"/>
    </source>
</evidence>
<organism evidence="14 15">
    <name type="scientific">Dekkera bruxellensis</name>
    <name type="common">Brettanomyces custersii</name>
    <dbReference type="NCBI Taxonomy" id="5007"/>
    <lineage>
        <taxon>Eukaryota</taxon>
        <taxon>Fungi</taxon>
        <taxon>Dikarya</taxon>
        <taxon>Ascomycota</taxon>
        <taxon>Saccharomycotina</taxon>
        <taxon>Pichiomycetes</taxon>
        <taxon>Pichiales</taxon>
        <taxon>Pichiaceae</taxon>
        <taxon>Brettanomyces</taxon>
    </lineage>
</organism>
<dbReference type="InterPro" id="IPR013761">
    <property type="entry name" value="SAM/pointed_sf"/>
</dbReference>
<evidence type="ECO:0000256" key="2">
    <source>
        <dbReference type="ARBA" id="ARBA00012406"/>
    </source>
</evidence>
<dbReference type="EMBL" id="CP063137">
    <property type="protein sequence ID" value="QOU22511.1"/>
    <property type="molecule type" value="Genomic_DNA"/>
</dbReference>
<evidence type="ECO:0000256" key="8">
    <source>
        <dbReference type="ARBA" id="ARBA00047559"/>
    </source>
</evidence>
<dbReference type="Pfam" id="PF00069">
    <property type="entry name" value="Pkinase"/>
    <property type="match status" value="1"/>
</dbReference>
<dbReference type="PANTHER" id="PTHR11584">
    <property type="entry name" value="SERINE/THREONINE PROTEIN KINASE"/>
    <property type="match status" value="1"/>
</dbReference>
<dbReference type="GO" id="GO:0004709">
    <property type="term" value="F:MAP kinase kinase kinase activity"/>
    <property type="evidence" value="ECO:0007669"/>
    <property type="project" value="UniProtKB-EC"/>
</dbReference>
<keyword evidence="5 10" id="KW-0547">Nucleotide-binding</keyword>
<evidence type="ECO:0000256" key="10">
    <source>
        <dbReference type="PROSITE-ProRule" id="PRU10141"/>
    </source>
</evidence>
<evidence type="ECO:0000256" key="3">
    <source>
        <dbReference type="ARBA" id="ARBA00022527"/>
    </source>
</evidence>
<sequence>MTLNKVTSSEYSPIDTTPRSNILSDRESSSDSSSLVSYNEEIKYFNPYVPSAIFHRKSNSEFDNPYSNSLWYYTRGNDGEEIRKIEERRKTMRALSGGKKEALGRSKSEINRRTSNKATFAKETTASSKTRSHSLRRVKKQGLVVAISEPFSPFDPLYQKEKRPLQDLIPSLELESICKASLHHFELLASLKQSLNEYLEQNVILMNQKHKRLLFGNNETMNSVYKILYQKIKGKQQINIEVINDYLSRALRVYPSYIFHRSQRRFVVEKMVSEKSQKFEGWLASIKNILLVDGYTNLGEALTAPVADLEKMINFFQNNLNTSDPAEVSALNKITKLRGYINSQNLRSSERSTQTEDELPFFEIPATWKTQNKQKWREMSRYSAEDQSIMYLRSEIQVSMAGFKSWYKQLKTKCLDEIECVIRNTIHIATIFNNMSQDVMESSPGTTGRSSSGKDMTPRTELFYENSVGSTYQMYLNKCEREKQQVSMYLLKFEVSMNSRNTLFTGYVKEVLEGTTSSEIKNIESKMSIITSLSKLLECMKQYEMMTFARFILALKSFTAAPLADSARSVSGWHEMQAQEIIRRFNSMRKTHKAILRDMYSQQSSVESLSRRIGTSAATEKVLDILNEMAKDQIQLLELLQSVSCEQYFPLFEKLDINADLLSIMDKPALKEMGITKVGDRLRIEIVISLLNIEKIQSRIPIQKLADSIKESYTGLMDVEEFTMNQVKQTRENNGQKLSSSEALAGSQKNIIRVITQDGKDHKIDITKCFNSTAIKKRILQETGISSPLIADEWSTYYIDSKKSVHLMFNIELATICNSPSSKEKGRIIFCRTGEAPSAAAIDKSNSILSMYGESKTGDPERGSMLLRNIMGQRPPSQLISTNLSEYFPDVGPIELKKVMRNSYRMSVYGNKVMQRQSMQSLGNRLSNASSLSKAVNSRNSIYSNFSMMSRPDSMMSGISAAHVSTGFPMRINQTVGDVLLSSNRALRDTGRGMNSNEDENGNEDDEEERDEDDLLDGEYEDEDEDEGEDDTETETEEGVESKVKTAVRLISGSHSVEKVNAVGEDTLKAVSDDKTDEASGEQDSSSISLLEEEDDGVNSLTRAYSKMMKPDMDGSIENIWANEISKGPSVWHKGAKIGQGSYGSVFLGLDGLTGELMAVKEVDLPTSSEDSRNRMVVALKREMDLLRELHHENIVRYLGTASDTKKMYIFLEYIPGGSVSSMLHTYGPFEEPLVRNFLTQVLIGVRFLHNNGIIHRDIKGANVLIDINGTVKIGDFGISKKITPHRVLETDVQDDSEKKNRRVSFQGSVYWMAPEVVKQTASTEKSDIWSVGCLAVEMFTAEHPYPGFSQMQAIFRIGNMVLPEYPADSSPEAKDFLDLAFETDYRKRVSAAKLLKHPFLKPVLMFRKKVKQQRLATAEIM</sequence>
<feature type="compositionally biased region" description="Polar residues" evidence="11">
    <location>
        <begin position="1"/>
        <end position="18"/>
    </location>
</feature>
<dbReference type="Gene3D" id="1.10.150.50">
    <property type="entry name" value="Transcription Factor, Ets-1"/>
    <property type="match status" value="1"/>
</dbReference>
<evidence type="ECO:0000313" key="14">
    <source>
        <dbReference type="EMBL" id="QOU22511.1"/>
    </source>
</evidence>
<evidence type="ECO:0000256" key="5">
    <source>
        <dbReference type="ARBA" id="ARBA00022741"/>
    </source>
</evidence>
<dbReference type="SMART" id="SM01304">
    <property type="entry name" value="Ras_bdg_2"/>
    <property type="match status" value="1"/>
</dbReference>
<comment type="catalytic activity">
    <reaction evidence="8">
        <text>L-threonyl-[protein] + ATP = O-phospho-L-threonyl-[protein] + ADP + H(+)</text>
        <dbReference type="Rhea" id="RHEA:46608"/>
        <dbReference type="Rhea" id="RHEA-COMP:11060"/>
        <dbReference type="Rhea" id="RHEA-COMP:11605"/>
        <dbReference type="ChEBI" id="CHEBI:15378"/>
        <dbReference type="ChEBI" id="CHEBI:30013"/>
        <dbReference type="ChEBI" id="CHEBI:30616"/>
        <dbReference type="ChEBI" id="CHEBI:61977"/>
        <dbReference type="ChEBI" id="CHEBI:456216"/>
        <dbReference type="EC" id="2.7.11.25"/>
    </reaction>
</comment>
<dbReference type="PROSITE" id="PS50011">
    <property type="entry name" value="PROTEIN_KINASE_DOM"/>
    <property type="match status" value="1"/>
</dbReference>
<evidence type="ECO:0000256" key="4">
    <source>
        <dbReference type="ARBA" id="ARBA00022679"/>
    </source>
</evidence>
<dbReference type="GO" id="GO:0005524">
    <property type="term" value="F:ATP binding"/>
    <property type="evidence" value="ECO:0007669"/>
    <property type="project" value="UniProtKB-UniRule"/>
</dbReference>
<dbReference type="Gene3D" id="1.10.510.10">
    <property type="entry name" value="Transferase(Phosphotransferase) domain 1"/>
    <property type="match status" value="1"/>
</dbReference>
<evidence type="ECO:0000256" key="7">
    <source>
        <dbReference type="ARBA" id="ARBA00022840"/>
    </source>
</evidence>
<dbReference type="KEGG" id="bbrx:BRETT_002692"/>
<keyword evidence="7 10" id="KW-0067">ATP-binding</keyword>
<feature type="region of interest" description="Disordered" evidence="11">
    <location>
        <begin position="987"/>
        <end position="1046"/>
    </location>
</feature>
<dbReference type="SUPFAM" id="SSF56112">
    <property type="entry name" value="Protein kinase-like (PK-like)"/>
    <property type="match status" value="1"/>
</dbReference>
<protein>
    <recommendedName>
        <fullName evidence="2">mitogen-activated protein kinase kinase kinase</fullName>
        <ecNumber evidence="2">2.7.11.25</ecNumber>
    </recommendedName>
</protein>
<keyword evidence="3" id="KW-0723">Serine/threonine-protein kinase</keyword>
<evidence type="ECO:0000256" key="9">
    <source>
        <dbReference type="ARBA" id="ARBA00048329"/>
    </source>
</evidence>
<feature type="compositionally biased region" description="Basic and acidic residues" evidence="11">
    <location>
        <begin position="1069"/>
        <end position="1078"/>
    </location>
</feature>
<dbReference type="InterPro" id="IPR001660">
    <property type="entry name" value="SAM"/>
</dbReference>
<evidence type="ECO:0000256" key="1">
    <source>
        <dbReference type="ARBA" id="ARBA00006529"/>
    </source>
</evidence>
<dbReference type="SMART" id="SM00220">
    <property type="entry name" value="S_TKc"/>
    <property type="match status" value="1"/>
</dbReference>
<feature type="region of interest" description="Disordered" evidence="11">
    <location>
        <begin position="93"/>
        <end position="135"/>
    </location>
</feature>
<evidence type="ECO:0000313" key="15">
    <source>
        <dbReference type="Proteomes" id="UP000663131"/>
    </source>
</evidence>
<feature type="region of interest" description="Disordered" evidence="11">
    <location>
        <begin position="1069"/>
        <end position="1095"/>
    </location>
</feature>